<gene>
    <name evidence="2" type="ORF">PXEA_LOCUS34296</name>
</gene>
<keyword evidence="1" id="KW-0175">Coiled coil</keyword>
<feature type="coiled-coil region" evidence="1">
    <location>
        <begin position="53"/>
        <end position="87"/>
    </location>
</feature>
<organism evidence="2 3">
    <name type="scientific">Protopolystoma xenopodis</name>
    <dbReference type="NCBI Taxonomy" id="117903"/>
    <lineage>
        <taxon>Eukaryota</taxon>
        <taxon>Metazoa</taxon>
        <taxon>Spiralia</taxon>
        <taxon>Lophotrochozoa</taxon>
        <taxon>Platyhelminthes</taxon>
        <taxon>Monogenea</taxon>
        <taxon>Polyopisthocotylea</taxon>
        <taxon>Polystomatidea</taxon>
        <taxon>Polystomatidae</taxon>
        <taxon>Protopolystoma</taxon>
    </lineage>
</organism>
<evidence type="ECO:0000313" key="2">
    <source>
        <dbReference type="EMBL" id="VEL40856.1"/>
    </source>
</evidence>
<keyword evidence="3" id="KW-1185">Reference proteome</keyword>
<name>A0A3S5BUQ1_9PLAT</name>
<comment type="caution">
    <text evidence="2">The sequence shown here is derived from an EMBL/GenBank/DDBJ whole genome shotgun (WGS) entry which is preliminary data.</text>
</comment>
<protein>
    <submittedName>
        <fullName evidence="2">Uncharacterized protein</fullName>
    </submittedName>
</protein>
<feature type="non-terminal residue" evidence="2">
    <location>
        <position position="1"/>
    </location>
</feature>
<accession>A0A3S5BUQ1</accession>
<reference evidence="2" key="1">
    <citation type="submission" date="2018-11" db="EMBL/GenBank/DDBJ databases">
        <authorList>
            <consortium name="Pathogen Informatics"/>
        </authorList>
    </citation>
    <scope>NUCLEOTIDE SEQUENCE</scope>
</reference>
<dbReference type="OrthoDB" id="10251741at2759"/>
<sequence length="183" mass="20390">ENVSLIKEINNLRRELKQCRTRIKDLEAALGLNRREGEHARELLHQVEHSQPNLMLERELNEAQRTLEAQQDLIRQLNERLVKAASINTLKTSQILGAASIIPKRTKNEEDVDQGEEANDILQQVSFLNSVGSADMAALNIQQASHNNQNSHTNSSSACQLPPLVEQPGHIVASLQTTTASSY</sequence>
<proteinExistence type="predicted"/>
<evidence type="ECO:0000256" key="1">
    <source>
        <dbReference type="SAM" id="Coils"/>
    </source>
</evidence>
<dbReference type="AlphaFoldDB" id="A0A3S5BUQ1"/>
<feature type="coiled-coil region" evidence="1">
    <location>
        <begin position="2"/>
        <end position="29"/>
    </location>
</feature>
<dbReference type="Proteomes" id="UP000784294">
    <property type="component" value="Unassembled WGS sequence"/>
</dbReference>
<evidence type="ECO:0000313" key="3">
    <source>
        <dbReference type="Proteomes" id="UP000784294"/>
    </source>
</evidence>
<dbReference type="EMBL" id="CAAALY010266756">
    <property type="protein sequence ID" value="VEL40856.1"/>
    <property type="molecule type" value="Genomic_DNA"/>
</dbReference>